<dbReference type="CDD" id="cd09010">
    <property type="entry name" value="MTAP_SsMTAPII_like_MTIP"/>
    <property type="match status" value="1"/>
</dbReference>
<dbReference type="PANTHER" id="PTHR42679:SF2">
    <property type="entry name" value="S-METHYL-5'-THIOADENOSINE PHOSPHORYLASE"/>
    <property type="match status" value="1"/>
</dbReference>
<dbReference type="Gene3D" id="3.40.50.1580">
    <property type="entry name" value="Nucleoside phosphorylase domain"/>
    <property type="match status" value="1"/>
</dbReference>
<protein>
    <recommendedName>
        <fullName evidence="3">Probable S-methyl-5'-thioinosine phosphorylase</fullName>
        <ecNumber evidence="3">2.4.2.44</ecNumber>
    </recommendedName>
    <alternativeName>
        <fullName evidence="3">5'-methylthioinosine phosphorylase</fullName>
        <shortName evidence="3">MTI phosphorylase</shortName>
        <shortName evidence="3">MTIP</shortName>
    </alternativeName>
</protein>
<dbReference type="AlphaFoldDB" id="A0A8J6TSH4"/>
<dbReference type="InterPro" id="IPR035994">
    <property type="entry name" value="Nucleoside_phosphorylase_sf"/>
</dbReference>
<comment type="caution">
    <text evidence="3">Lacks conserved residue(s) required for the propagation of feature annotation.</text>
</comment>
<dbReference type="Proteomes" id="UP000654401">
    <property type="component" value="Unassembled WGS sequence"/>
</dbReference>
<feature type="site" description="Important for substrate specificity" evidence="3">
    <location>
        <position position="151"/>
    </location>
</feature>
<reference evidence="5 6" key="1">
    <citation type="submission" date="2020-08" db="EMBL/GenBank/DDBJ databases">
        <title>Bridging the membrane lipid divide: bacteria of the FCB group superphylum have the potential to synthesize archaeal ether lipids.</title>
        <authorList>
            <person name="Villanueva L."/>
            <person name="Von Meijenfeldt F.A.B."/>
            <person name="Westbye A.B."/>
            <person name="Yadav S."/>
            <person name="Hopmans E.C."/>
            <person name="Dutilh B.E."/>
            <person name="Sinninghe Damste J.S."/>
        </authorList>
    </citation>
    <scope>NUCLEOTIDE SEQUENCE [LARGE SCALE GENOMIC DNA]</scope>
    <source>
        <strain evidence="5">NIOZ-UU100</strain>
    </source>
</reference>
<evidence type="ECO:0000256" key="2">
    <source>
        <dbReference type="ARBA" id="ARBA00022679"/>
    </source>
</evidence>
<dbReference type="GO" id="GO:0005829">
    <property type="term" value="C:cytosol"/>
    <property type="evidence" value="ECO:0007669"/>
    <property type="project" value="TreeGrafter"/>
</dbReference>
<evidence type="ECO:0000313" key="5">
    <source>
        <dbReference type="EMBL" id="MBC8519603.1"/>
    </source>
</evidence>
<comment type="function">
    <text evidence="3">Catalyzes the reversible phosphorylation of S-methyl-5'-thioinosine (MTI) to hypoxanthine and 5-methylthioribose-1-phosphate. Involved in the breakdown of S-methyl-5'-thioadenosine (MTA), a major by-product of polyamine biosynthesis. Catabolism of (MTA) occurs via deamination to MTI and phosphorolysis to hypoxanthine.</text>
</comment>
<dbReference type="InterPro" id="IPR000845">
    <property type="entry name" value="Nucleoside_phosphorylase_d"/>
</dbReference>
<gene>
    <name evidence="5" type="ORF">H8D24_04245</name>
</gene>
<dbReference type="SUPFAM" id="SSF53167">
    <property type="entry name" value="Purine and uridine phosphorylases"/>
    <property type="match status" value="1"/>
</dbReference>
<evidence type="ECO:0000256" key="3">
    <source>
        <dbReference type="HAMAP-Rule" id="MF_01963"/>
    </source>
</evidence>
<dbReference type="GO" id="GO:0006166">
    <property type="term" value="P:purine ribonucleoside salvage"/>
    <property type="evidence" value="ECO:0007669"/>
    <property type="project" value="UniProtKB-UniRule"/>
</dbReference>
<dbReference type="HAMAP" id="MF_01963">
    <property type="entry name" value="MTAP"/>
    <property type="match status" value="1"/>
</dbReference>
<organism evidence="5 6">
    <name type="scientific">Candidatus Thiopontia autotrophica</name>
    <dbReference type="NCBI Taxonomy" id="2841688"/>
    <lineage>
        <taxon>Bacteria</taxon>
        <taxon>Pseudomonadati</taxon>
        <taxon>Pseudomonadota</taxon>
        <taxon>Gammaproteobacteria</taxon>
        <taxon>Candidatus Thiopontia</taxon>
    </lineage>
</organism>
<dbReference type="EC" id="2.4.2.44" evidence="3"/>
<dbReference type="NCBIfam" id="NF006599">
    <property type="entry name" value="PRK09136.1"/>
    <property type="match status" value="1"/>
</dbReference>
<evidence type="ECO:0000259" key="4">
    <source>
        <dbReference type="Pfam" id="PF01048"/>
    </source>
</evidence>
<dbReference type="UniPathway" id="UPA00606"/>
<dbReference type="GO" id="GO:0017061">
    <property type="term" value="F:S-methyl-5-thioadenosine phosphorylase activity"/>
    <property type="evidence" value="ECO:0007669"/>
    <property type="project" value="InterPro"/>
</dbReference>
<feature type="binding site" evidence="3">
    <location>
        <begin position="38"/>
        <end position="39"/>
    </location>
    <ligand>
        <name>phosphate</name>
        <dbReference type="ChEBI" id="CHEBI:43474"/>
    </ligand>
</feature>
<dbReference type="GO" id="GO:0019509">
    <property type="term" value="P:L-methionine salvage from methylthioadenosine"/>
    <property type="evidence" value="ECO:0007669"/>
    <property type="project" value="TreeGrafter"/>
</dbReference>
<keyword evidence="1 3" id="KW-0328">Glycosyltransferase</keyword>
<feature type="domain" description="Nucleoside phosphorylase" evidence="4">
    <location>
        <begin position="8"/>
        <end position="227"/>
    </location>
</feature>
<feature type="binding site" evidence="3">
    <location>
        <position position="169"/>
    </location>
    <ligand>
        <name>substrate</name>
    </ligand>
</feature>
<feature type="site" description="Important for substrate specificity" evidence="3">
    <location>
        <position position="205"/>
    </location>
</feature>
<dbReference type="PANTHER" id="PTHR42679">
    <property type="entry name" value="S-METHYL-5'-THIOADENOSINE PHOSPHORYLASE"/>
    <property type="match status" value="1"/>
</dbReference>
<comment type="pathway">
    <text evidence="3">Purine metabolism; purine nucleoside salvage.</text>
</comment>
<comment type="subunit">
    <text evidence="3">Homotrimer.</text>
</comment>
<feature type="binding site" evidence="3">
    <location>
        <position position="170"/>
    </location>
    <ligand>
        <name>phosphate</name>
        <dbReference type="ChEBI" id="CHEBI:43474"/>
    </ligand>
</feature>
<keyword evidence="2 3" id="KW-0808">Transferase</keyword>
<comment type="miscellaneous">
    <text evidence="3">Although this enzyme belongs to the family of MTA phosphorylases based on sequence homology, it has been shown that conserved amino acid substitutions in the substrate binding pocket convert the substrate specificity of this enzyme from 6-aminopurines to 6-oxopurines.</text>
</comment>
<comment type="catalytic activity">
    <reaction evidence="3">
        <text>S-methyl-5'-thioinosine + phosphate = 5-(methylsulfanyl)-alpha-D-ribose 1-phosphate + hypoxanthine</text>
        <dbReference type="Rhea" id="RHEA:30643"/>
        <dbReference type="ChEBI" id="CHEBI:17368"/>
        <dbReference type="ChEBI" id="CHEBI:43474"/>
        <dbReference type="ChEBI" id="CHEBI:48595"/>
        <dbReference type="ChEBI" id="CHEBI:58533"/>
        <dbReference type="EC" id="2.4.2.44"/>
    </reaction>
</comment>
<accession>A0A8J6TSH4</accession>
<name>A0A8J6TSH4_9GAMM</name>
<sequence>MDGLENVERIMVDTPYGQPSSDLIKAKLKGVELLFLSRHGEDHSIPPHKVNYRANIWALNKLEVGSIVAVAAIGGITEAMLPGRVSIPDQIIDYTWGREHTFFDGPEVEHIDFSWPYCSELRNSLLDAAGSAGVDVVDGGTYGATQGPRLESAAEIERMERDGCDIVGMTGMPEASLARELGICYACCAVSANWAAGKSDREITMEEIGENLKSGMDSVKAVIYSLIDSQT</sequence>
<dbReference type="Pfam" id="PF01048">
    <property type="entry name" value="PNP_UDP_1"/>
    <property type="match status" value="1"/>
</dbReference>
<comment type="caution">
    <text evidence="5">The sequence shown here is derived from an EMBL/GenBank/DDBJ whole genome shotgun (WGS) entry which is preliminary data.</text>
</comment>
<dbReference type="EMBL" id="JACNFK010000024">
    <property type="protein sequence ID" value="MBC8519603.1"/>
    <property type="molecule type" value="Genomic_DNA"/>
</dbReference>
<feature type="binding site" evidence="3">
    <location>
        <begin position="193"/>
        <end position="195"/>
    </location>
    <ligand>
        <name>substrate</name>
    </ligand>
</feature>
<proteinExistence type="inferred from homology"/>
<evidence type="ECO:0000256" key="1">
    <source>
        <dbReference type="ARBA" id="ARBA00022676"/>
    </source>
</evidence>
<dbReference type="InterPro" id="IPR010044">
    <property type="entry name" value="MTAP"/>
</dbReference>
<comment type="similarity">
    <text evidence="3">Belongs to the PNP/MTAP phosphorylase family. MTAP subfamily.</text>
</comment>
<evidence type="ECO:0000313" key="6">
    <source>
        <dbReference type="Proteomes" id="UP000654401"/>
    </source>
</evidence>
<keyword evidence="3" id="KW-0660">Purine salvage</keyword>